<dbReference type="GO" id="GO:0003824">
    <property type="term" value="F:catalytic activity"/>
    <property type="evidence" value="ECO:0007669"/>
    <property type="project" value="InterPro"/>
</dbReference>
<proteinExistence type="predicted"/>
<dbReference type="Gene3D" id="3.60.10.10">
    <property type="entry name" value="Endonuclease/exonuclease/phosphatase"/>
    <property type="match status" value="1"/>
</dbReference>
<dbReference type="InterPro" id="IPR005135">
    <property type="entry name" value="Endo/exonuclease/phosphatase"/>
</dbReference>
<protein>
    <submittedName>
        <fullName evidence="3">Endonuclease/exonuclease/phosphatase domain-containing protein</fullName>
    </submittedName>
</protein>
<evidence type="ECO:0000313" key="2">
    <source>
        <dbReference type="Proteomes" id="UP000887578"/>
    </source>
</evidence>
<dbReference type="Pfam" id="PF03372">
    <property type="entry name" value="Exo_endo_phos"/>
    <property type="match status" value="1"/>
</dbReference>
<keyword evidence="2" id="KW-1185">Reference proteome</keyword>
<name>A0A914QY88_9BILA</name>
<evidence type="ECO:0000313" key="3">
    <source>
        <dbReference type="WBParaSite" id="PDA_v2.g6865.t1"/>
    </source>
</evidence>
<dbReference type="InterPro" id="IPR036691">
    <property type="entry name" value="Endo/exonu/phosph_ase_sf"/>
</dbReference>
<dbReference type="PANTHER" id="PTHR21525">
    <property type="entry name" value="MOTILE SPERM PROTEIN"/>
    <property type="match status" value="1"/>
</dbReference>
<accession>A0A914QY88</accession>
<feature type="domain" description="Endonuclease/exonuclease/phosphatase" evidence="1">
    <location>
        <begin position="9"/>
        <end position="163"/>
    </location>
</feature>
<organism evidence="2 3">
    <name type="scientific">Panagrolaimus davidi</name>
    <dbReference type="NCBI Taxonomy" id="227884"/>
    <lineage>
        <taxon>Eukaryota</taxon>
        <taxon>Metazoa</taxon>
        <taxon>Ecdysozoa</taxon>
        <taxon>Nematoda</taxon>
        <taxon>Chromadorea</taxon>
        <taxon>Rhabditida</taxon>
        <taxon>Tylenchina</taxon>
        <taxon>Panagrolaimomorpha</taxon>
        <taxon>Panagrolaimoidea</taxon>
        <taxon>Panagrolaimidae</taxon>
        <taxon>Panagrolaimus</taxon>
    </lineage>
</organism>
<reference evidence="3" key="1">
    <citation type="submission" date="2022-11" db="UniProtKB">
        <authorList>
            <consortium name="WormBaseParasite"/>
        </authorList>
    </citation>
    <scope>IDENTIFICATION</scope>
</reference>
<sequence>MDGLKIYSVNINSLRAVDTLDDGTRLQRLTRLKQRIEQHETKIDVILVQETKLDNTIANSTLEIPGYNLYRRDRNSSGGGLATYVRKDITITVMGLTISPLFEALSLYIIVGDATVTVTNTYRPPGMSTLTFAALLCAHHASTALLTNYSVVGGDFNTCLNNDRQFGNLVLDKVTTTLCKPTAFLKPTIIVPTHGTRIIDQIYIPFKARIIDAFRHSGTEEPLESRHRPVYVHFVIPEESSEEESDDESLRNGAVEVEEIPARIKQKLDEMLKDEITRENYEACKKYVFKHLQYYVTIDIAEELLKHIRDEISKLLEAEIQTVTQRHLDELRLFRDLIYEYKNSIVQHRPVSRTANSNTVETYAVNTKTLVFACKSINSAAKAAVITGKTASAAGKAAGAMSKTGTALVKTKYVIPVAVAFDTMRIGSAIASGDGKQIFKTTAKVGGEWGGGWAGATAGAAFGTAVLPFGGTVVGGIIGGLFGALSGGWATEKVAEAIVD</sequence>
<dbReference type="WBParaSite" id="PDA_v2.g6865.t1">
    <property type="protein sequence ID" value="PDA_v2.g6865.t1"/>
    <property type="gene ID" value="PDA_v2.g6865"/>
</dbReference>
<dbReference type="Proteomes" id="UP000887578">
    <property type="component" value="Unplaced"/>
</dbReference>
<dbReference type="SUPFAM" id="SSF56219">
    <property type="entry name" value="DNase I-like"/>
    <property type="match status" value="1"/>
</dbReference>
<dbReference type="AlphaFoldDB" id="A0A914QY88"/>
<evidence type="ECO:0000259" key="1">
    <source>
        <dbReference type="Pfam" id="PF03372"/>
    </source>
</evidence>
<dbReference type="PANTHER" id="PTHR21525:SF9">
    <property type="entry name" value="CHANNEL_COLICIN DOMAIN-CONTAINING PROTEIN"/>
    <property type="match status" value="1"/>
</dbReference>